<dbReference type="EMBL" id="MN740121">
    <property type="protein sequence ID" value="QHT88703.1"/>
    <property type="molecule type" value="Genomic_DNA"/>
</dbReference>
<reference evidence="1" key="1">
    <citation type="journal article" date="2020" name="Nature">
        <title>Giant virus diversity and host interactions through global metagenomics.</title>
        <authorList>
            <person name="Schulz F."/>
            <person name="Roux S."/>
            <person name="Paez-Espino D."/>
            <person name="Jungbluth S."/>
            <person name="Walsh D.A."/>
            <person name="Denef V.J."/>
            <person name="McMahon K.D."/>
            <person name="Konstantinidis K.T."/>
            <person name="Eloe-Fadrosh E.A."/>
            <person name="Kyrpides N.C."/>
            <person name="Woyke T."/>
        </authorList>
    </citation>
    <scope>NUCLEOTIDE SEQUENCE</scope>
    <source>
        <strain evidence="1">GVMAG-M-3300023184-51</strain>
    </source>
</reference>
<sequence length="148" mass="17435">MNIVKTIDQYNDDCVYFCDPIKNNIMNEGNFIRILYSTPIFILNGIYISITINQVTIDRYFNKYKCSFDVATHNNLIQRIKTIEANILNKINIKGKHPQYKIYEQISNGNIKIFSDNIDIISNNFLLKIAGIWENDYNYGLTYKFIRL</sequence>
<organism evidence="1">
    <name type="scientific">viral metagenome</name>
    <dbReference type="NCBI Taxonomy" id="1070528"/>
    <lineage>
        <taxon>unclassified sequences</taxon>
        <taxon>metagenomes</taxon>
        <taxon>organismal metagenomes</taxon>
    </lineage>
</organism>
<dbReference type="AlphaFoldDB" id="A0A6C0I9G0"/>
<protein>
    <submittedName>
        <fullName evidence="1">Uncharacterized protein</fullName>
    </submittedName>
</protein>
<name>A0A6C0I9G0_9ZZZZ</name>
<proteinExistence type="predicted"/>
<evidence type="ECO:0000313" key="1">
    <source>
        <dbReference type="EMBL" id="QHT88703.1"/>
    </source>
</evidence>
<accession>A0A6C0I9G0</accession>